<dbReference type="GO" id="GO:0016020">
    <property type="term" value="C:membrane"/>
    <property type="evidence" value="ECO:0007669"/>
    <property type="project" value="UniProtKB-SubCell"/>
</dbReference>
<accession>A0A5R8Y130</accession>
<feature type="domain" description="Histidine kinase" evidence="12">
    <location>
        <begin position="319"/>
        <end position="533"/>
    </location>
</feature>
<evidence type="ECO:0000259" key="13">
    <source>
        <dbReference type="PROSITE" id="PS50885"/>
    </source>
</evidence>
<evidence type="ECO:0000256" key="6">
    <source>
        <dbReference type="ARBA" id="ARBA00022741"/>
    </source>
</evidence>
<evidence type="ECO:0000256" key="9">
    <source>
        <dbReference type="ARBA" id="ARBA00023012"/>
    </source>
</evidence>
<keyword evidence="11" id="KW-0472">Membrane</keyword>
<dbReference type="SMART" id="SM00387">
    <property type="entry name" value="HATPase_c"/>
    <property type="match status" value="1"/>
</dbReference>
<dbReference type="SMART" id="SM00388">
    <property type="entry name" value="HisKA"/>
    <property type="match status" value="1"/>
</dbReference>
<dbReference type="InterPro" id="IPR036097">
    <property type="entry name" value="HisK_dim/P_sf"/>
</dbReference>
<dbReference type="CDD" id="cd00082">
    <property type="entry name" value="HisKA"/>
    <property type="match status" value="1"/>
</dbReference>
<evidence type="ECO:0000256" key="7">
    <source>
        <dbReference type="ARBA" id="ARBA00022777"/>
    </source>
</evidence>
<dbReference type="Gene3D" id="3.30.565.10">
    <property type="entry name" value="Histidine kinase-like ATPase, C-terminal domain"/>
    <property type="match status" value="1"/>
</dbReference>
<keyword evidence="6" id="KW-0547">Nucleotide-binding</keyword>
<dbReference type="CDD" id="cd06225">
    <property type="entry name" value="HAMP"/>
    <property type="match status" value="1"/>
</dbReference>
<evidence type="ECO:0000256" key="1">
    <source>
        <dbReference type="ARBA" id="ARBA00000085"/>
    </source>
</evidence>
<gene>
    <name evidence="14" type="ORF">FDK22_07920</name>
</gene>
<organism evidence="14 15">
    <name type="scientific">Arcobacter arenosus</name>
    <dbReference type="NCBI Taxonomy" id="2576037"/>
    <lineage>
        <taxon>Bacteria</taxon>
        <taxon>Pseudomonadati</taxon>
        <taxon>Campylobacterota</taxon>
        <taxon>Epsilonproteobacteria</taxon>
        <taxon>Campylobacterales</taxon>
        <taxon>Arcobacteraceae</taxon>
        <taxon>Arcobacter</taxon>
    </lineage>
</organism>
<keyword evidence="15" id="KW-1185">Reference proteome</keyword>
<dbReference type="InterPro" id="IPR003661">
    <property type="entry name" value="HisK_dim/P_dom"/>
</dbReference>
<dbReference type="Gene3D" id="6.10.340.10">
    <property type="match status" value="1"/>
</dbReference>
<dbReference type="Pfam" id="PF00672">
    <property type="entry name" value="HAMP"/>
    <property type="match status" value="1"/>
</dbReference>
<dbReference type="SMART" id="SM00304">
    <property type="entry name" value="HAMP"/>
    <property type="match status" value="1"/>
</dbReference>
<dbReference type="PANTHER" id="PTHR42878:SF7">
    <property type="entry name" value="SENSOR HISTIDINE KINASE GLRK"/>
    <property type="match status" value="1"/>
</dbReference>
<evidence type="ECO:0000256" key="2">
    <source>
        <dbReference type="ARBA" id="ARBA00004370"/>
    </source>
</evidence>
<dbReference type="Pfam" id="PF02518">
    <property type="entry name" value="HATPase_c"/>
    <property type="match status" value="1"/>
</dbReference>
<dbReference type="InterPro" id="IPR003660">
    <property type="entry name" value="HAMP_dom"/>
</dbReference>
<keyword evidence="11" id="KW-1133">Transmembrane helix</keyword>
<dbReference type="CDD" id="cd00075">
    <property type="entry name" value="HATPase"/>
    <property type="match status" value="1"/>
</dbReference>
<dbReference type="EMBL" id="VANU01000003">
    <property type="protein sequence ID" value="TLP38390.1"/>
    <property type="molecule type" value="Genomic_DNA"/>
</dbReference>
<dbReference type="InterPro" id="IPR050351">
    <property type="entry name" value="BphY/WalK/GraS-like"/>
</dbReference>
<keyword evidence="9" id="KW-0902">Two-component regulatory system</keyword>
<dbReference type="InterPro" id="IPR004358">
    <property type="entry name" value="Sig_transdc_His_kin-like_C"/>
</dbReference>
<dbReference type="Proteomes" id="UP000308901">
    <property type="component" value="Unassembled WGS sequence"/>
</dbReference>
<protein>
    <recommendedName>
        <fullName evidence="3">histidine kinase</fullName>
        <ecNumber evidence="3">2.7.13.3</ecNumber>
    </recommendedName>
</protein>
<dbReference type="PRINTS" id="PR00344">
    <property type="entry name" value="BCTRLSENSOR"/>
</dbReference>
<dbReference type="Pfam" id="PF00512">
    <property type="entry name" value="HisKA"/>
    <property type="match status" value="1"/>
</dbReference>
<evidence type="ECO:0000313" key="15">
    <source>
        <dbReference type="Proteomes" id="UP000308901"/>
    </source>
</evidence>
<dbReference type="OrthoDB" id="9805967at2"/>
<comment type="subcellular location">
    <subcellularLocation>
        <location evidence="2">Membrane</location>
    </subcellularLocation>
</comment>
<keyword evidence="11" id="KW-0812">Transmembrane</keyword>
<dbReference type="PANTHER" id="PTHR42878">
    <property type="entry name" value="TWO-COMPONENT HISTIDINE KINASE"/>
    <property type="match status" value="1"/>
</dbReference>
<evidence type="ECO:0000256" key="4">
    <source>
        <dbReference type="ARBA" id="ARBA00022553"/>
    </source>
</evidence>
<evidence type="ECO:0000256" key="10">
    <source>
        <dbReference type="SAM" id="Coils"/>
    </source>
</evidence>
<feature type="transmembrane region" description="Helical" evidence="11">
    <location>
        <begin position="12"/>
        <end position="32"/>
    </location>
</feature>
<feature type="transmembrane region" description="Helical" evidence="11">
    <location>
        <begin position="173"/>
        <end position="192"/>
    </location>
</feature>
<dbReference type="InterPro" id="IPR005467">
    <property type="entry name" value="His_kinase_dom"/>
</dbReference>
<comment type="caution">
    <text evidence="14">The sequence shown here is derived from an EMBL/GenBank/DDBJ whole genome shotgun (WGS) entry which is preliminary data.</text>
</comment>
<dbReference type="GO" id="GO:0005524">
    <property type="term" value="F:ATP binding"/>
    <property type="evidence" value="ECO:0007669"/>
    <property type="project" value="UniProtKB-KW"/>
</dbReference>
<dbReference type="GO" id="GO:0000156">
    <property type="term" value="F:phosphorelay response regulator activity"/>
    <property type="evidence" value="ECO:0007669"/>
    <property type="project" value="TreeGrafter"/>
</dbReference>
<dbReference type="PROSITE" id="PS50109">
    <property type="entry name" value="HIS_KIN"/>
    <property type="match status" value="1"/>
</dbReference>
<keyword evidence="4" id="KW-0597">Phosphoprotein</keyword>
<keyword evidence="8" id="KW-0067">ATP-binding</keyword>
<dbReference type="RefSeq" id="WP_138152384.1">
    <property type="nucleotide sequence ID" value="NZ_VANU01000003.1"/>
</dbReference>
<keyword evidence="10" id="KW-0175">Coiled coil</keyword>
<dbReference type="AlphaFoldDB" id="A0A5R8Y130"/>
<dbReference type="Gene3D" id="1.10.287.130">
    <property type="match status" value="1"/>
</dbReference>
<sequence>MLIRSNKIFIKIFVTMFISIMFFTTIYSIYTLSKQKSQILKALDTQASNMSKMLIYISSDAIILNDGSIIVEVFDKFLNQNSMVEELIFSRSTGDSYVVRDNNWSYEEKLHEIYDNKNSNESSYKIVYSENLKKDVFLYNYPIFLSNTKWGELHMSLSLAEYNSNLKNMYLEFIAFFIFSVLTIIIVSYLIAKKLSMPVIKLNKVAKKIKKGNLELRSDYKSNDELGELSTSFNEMIATIERSQKALHKSREDLEIKVKDRTLELYETNKELEDKTKALEELNRSLDSRIKEELKKREKQEELMIQQSRLAAMGEMIANISHQWRQPLSAITTSASGIRLEKEFGMSDDERELDKLDTIVKTSNYLSKTIDDFSNFFRPNKTKQEFDIEIELDRALTLVGASLKFNYIEVKKEFEKCGKVYGLPNEFSQAVMNILTNAKDILVERKIDNPLVTIRIYEEDNCGVLEIEDNGGGIDTEVLPKIFEPYYTTKHQSQGTGIGLYMSKVIVEQNMQGKLTAKNINDGVIFTIKIPMV</sequence>
<name>A0A5R8Y130_9BACT</name>
<keyword evidence="5" id="KW-0808">Transferase</keyword>
<evidence type="ECO:0000256" key="5">
    <source>
        <dbReference type="ARBA" id="ARBA00022679"/>
    </source>
</evidence>
<evidence type="ECO:0000256" key="8">
    <source>
        <dbReference type="ARBA" id="ARBA00022840"/>
    </source>
</evidence>
<feature type="coiled-coil region" evidence="10">
    <location>
        <begin position="265"/>
        <end position="303"/>
    </location>
</feature>
<dbReference type="PROSITE" id="PS50885">
    <property type="entry name" value="HAMP"/>
    <property type="match status" value="1"/>
</dbReference>
<reference evidence="14 15" key="1">
    <citation type="submission" date="2019-05" db="EMBL/GenBank/DDBJ databases">
        <title>Arcobacter sp. nov., isolated from sea sediment.</title>
        <authorList>
            <person name="Kim W."/>
        </authorList>
    </citation>
    <scope>NUCLEOTIDE SEQUENCE [LARGE SCALE GENOMIC DNA]</scope>
    <source>
        <strain evidence="14 15">CAU 1517</strain>
    </source>
</reference>
<comment type="catalytic activity">
    <reaction evidence="1">
        <text>ATP + protein L-histidine = ADP + protein N-phospho-L-histidine.</text>
        <dbReference type="EC" id="2.7.13.3"/>
    </reaction>
</comment>
<dbReference type="GO" id="GO:0007234">
    <property type="term" value="P:osmosensory signaling via phosphorelay pathway"/>
    <property type="evidence" value="ECO:0007669"/>
    <property type="project" value="TreeGrafter"/>
</dbReference>
<evidence type="ECO:0000256" key="3">
    <source>
        <dbReference type="ARBA" id="ARBA00012438"/>
    </source>
</evidence>
<dbReference type="SUPFAM" id="SSF47384">
    <property type="entry name" value="Homodimeric domain of signal transducing histidine kinase"/>
    <property type="match status" value="1"/>
</dbReference>
<proteinExistence type="predicted"/>
<feature type="domain" description="HAMP" evidence="13">
    <location>
        <begin position="193"/>
        <end position="245"/>
    </location>
</feature>
<evidence type="ECO:0000313" key="14">
    <source>
        <dbReference type="EMBL" id="TLP38390.1"/>
    </source>
</evidence>
<dbReference type="InterPro" id="IPR036890">
    <property type="entry name" value="HATPase_C_sf"/>
</dbReference>
<dbReference type="SUPFAM" id="SSF158472">
    <property type="entry name" value="HAMP domain-like"/>
    <property type="match status" value="1"/>
</dbReference>
<keyword evidence="7" id="KW-0418">Kinase</keyword>
<dbReference type="InterPro" id="IPR003594">
    <property type="entry name" value="HATPase_dom"/>
</dbReference>
<dbReference type="GO" id="GO:0030295">
    <property type="term" value="F:protein kinase activator activity"/>
    <property type="evidence" value="ECO:0007669"/>
    <property type="project" value="TreeGrafter"/>
</dbReference>
<dbReference type="SUPFAM" id="SSF55874">
    <property type="entry name" value="ATPase domain of HSP90 chaperone/DNA topoisomerase II/histidine kinase"/>
    <property type="match status" value="1"/>
</dbReference>
<evidence type="ECO:0000256" key="11">
    <source>
        <dbReference type="SAM" id="Phobius"/>
    </source>
</evidence>
<evidence type="ECO:0000259" key="12">
    <source>
        <dbReference type="PROSITE" id="PS50109"/>
    </source>
</evidence>
<dbReference type="GO" id="GO:0000155">
    <property type="term" value="F:phosphorelay sensor kinase activity"/>
    <property type="evidence" value="ECO:0007669"/>
    <property type="project" value="InterPro"/>
</dbReference>
<dbReference type="EC" id="2.7.13.3" evidence="3"/>